<evidence type="ECO:0000259" key="8">
    <source>
        <dbReference type="SMART" id="SM00906"/>
    </source>
</evidence>
<dbReference type="GO" id="GO:0045944">
    <property type="term" value="P:positive regulation of transcription by RNA polymerase II"/>
    <property type="evidence" value="ECO:0007669"/>
    <property type="project" value="TreeGrafter"/>
</dbReference>
<dbReference type="EMBL" id="LFJN01000058">
    <property type="protein sequence ID" value="KPI34513.1"/>
    <property type="molecule type" value="Genomic_DNA"/>
</dbReference>
<dbReference type="GO" id="GO:0043565">
    <property type="term" value="F:sequence-specific DNA binding"/>
    <property type="evidence" value="ECO:0007669"/>
    <property type="project" value="TreeGrafter"/>
</dbReference>
<keyword evidence="5" id="KW-0238">DNA-binding</keyword>
<keyword evidence="2" id="KW-0479">Metal-binding</keyword>
<keyword evidence="7" id="KW-0539">Nucleus</keyword>
<evidence type="ECO:0000313" key="10">
    <source>
        <dbReference type="Proteomes" id="UP000038010"/>
    </source>
</evidence>
<dbReference type="PANTHER" id="PTHR47782">
    <property type="entry name" value="ZN(II)2CYS6 TRANSCRIPTION FACTOR (EUROFUNG)-RELATED"/>
    <property type="match status" value="1"/>
</dbReference>
<evidence type="ECO:0000256" key="7">
    <source>
        <dbReference type="ARBA" id="ARBA00023242"/>
    </source>
</evidence>
<dbReference type="GeneID" id="28731724"/>
<evidence type="ECO:0000256" key="2">
    <source>
        <dbReference type="ARBA" id="ARBA00022723"/>
    </source>
</evidence>
<keyword evidence="6" id="KW-0804">Transcription</keyword>
<dbReference type="VEuPathDB" id="FungiDB:AB675_11030"/>
<keyword evidence="4" id="KW-0805">Transcription regulation</keyword>
<comment type="caution">
    <text evidence="9">The sequence shown here is derived from an EMBL/GenBank/DDBJ whole genome shotgun (WGS) entry which is preliminary data.</text>
</comment>
<dbReference type="PANTHER" id="PTHR47782:SF12">
    <property type="entry name" value="ZN(II)2CYS6 TRANSCRIPTION FACTOR (EUROFUNG)"/>
    <property type="match status" value="1"/>
</dbReference>
<dbReference type="InterPro" id="IPR007219">
    <property type="entry name" value="XnlR_reg_dom"/>
</dbReference>
<sequence>MPINPKPGQARLYIKALEDRVAELENLLAKDGDRVVSSDHWSAGRPQQPLDVDAEDLEPLLNAVRDLSLDVAGSYVGGASTITLGRALETALAGKSDLCIPPSYKESEHSRIASYANSPDTGTLSSMTAQICQVDDEAADLMLDAYLKHTSTNFPIMYSFDIRNLHARRAELRDVYELSILCLIYGLGGHFLEKTGDVTVAYNPEMYYRVALGYRETILRLGDTRAITYLLLLGQHCYRMPKDPGAWTFFGLAMKMCVELGLHRHRRRSTISLRSELNKRMFWSCYWHEREIAVAMGRPPCISDHDIDVELPLEVDEATQDVDQLRRASAQDRTKPANPPTTMTTIVHLVRLKRLESEIQHKLYRVDKTKPADAIYKTTDKYLDKLQAWKDAIPAAVPQVGYGARSSVHGNDYRTYDSYMASYYKTVRILLQPRLYEKALNTKYIGICAEACRGLCETYKRLHYRLPIAFTSLSLQSVFLAGLSLVYCMWRDSSVNISYKDVSALSDCSIVLYVMADRWPESRKYRDLFEAVKNAALQAMEAGLHVSRAAVLPLSNDMQASLNDLPVDVSLGNPTIDMEQMICDMTGEDIPFWNDPCEDPSRSLMPSMVQEQWMKDVAATDWGDLNGASWGASNYIPQ</sequence>
<keyword evidence="3" id="KW-0862">Zinc</keyword>
<organism evidence="9 10">
    <name type="scientific">Cyphellophora attinorum</name>
    <dbReference type="NCBI Taxonomy" id="1664694"/>
    <lineage>
        <taxon>Eukaryota</taxon>
        <taxon>Fungi</taxon>
        <taxon>Dikarya</taxon>
        <taxon>Ascomycota</taxon>
        <taxon>Pezizomycotina</taxon>
        <taxon>Eurotiomycetes</taxon>
        <taxon>Chaetothyriomycetidae</taxon>
        <taxon>Chaetothyriales</taxon>
        <taxon>Cyphellophoraceae</taxon>
        <taxon>Cyphellophora</taxon>
    </lineage>
</organism>
<dbReference type="GO" id="GO:0008270">
    <property type="term" value="F:zinc ion binding"/>
    <property type="evidence" value="ECO:0007669"/>
    <property type="project" value="InterPro"/>
</dbReference>
<evidence type="ECO:0000256" key="1">
    <source>
        <dbReference type="ARBA" id="ARBA00004123"/>
    </source>
</evidence>
<proteinExistence type="predicted"/>
<dbReference type="GO" id="GO:0000981">
    <property type="term" value="F:DNA-binding transcription factor activity, RNA polymerase II-specific"/>
    <property type="evidence" value="ECO:0007669"/>
    <property type="project" value="TreeGrafter"/>
</dbReference>
<feature type="domain" description="Xylanolytic transcriptional activator regulatory" evidence="8">
    <location>
        <begin position="246"/>
        <end position="318"/>
    </location>
</feature>
<protein>
    <submittedName>
        <fullName evidence="9">Putative transcriptional regulatory protein</fullName>
    </submittedName>
</protein>
<gene>
    <name evidence="9" type="ORF">AB675_11030</name>
</gene>
<evidence type="ECO:0000256" key="5">
    <source>
        <dbReference type="ARBA" id="ARBA00023125"/>
    </source>
</evidence>
<keyword evidence="10" id="KW-1185">Reference proteome</keyword>
<dbReference type="CDD" id="cd12148">
    <property type="entry name" value="fungal_TF_MHR"/>
    <property type="match status" value="1"/>
</dbReference>
<dbReference type="GO" id="GO:0006351">
    <property type="term" value="P:DNA-templated transcription"/>
    <property type="evidence" value="ECO:0007669"/>
    <property type="project" value="InterPro"/>
</dbReference>
<evidence type="ECO:0000313" key="9">
    <source>
        <dbReference type="EMBL" id="KPI34513.1"/>
    </source>
</evidence>
<comment type="subcellular location">
    <subcellularLocation>
        <location evidence="1">Nucleus</location>
    </subcellularLocation>
</comment>
<dbReference type="Proteomes" id="UP000038010">
    <property type="component" value="Unassembled WGS sequence"/>
</dbReference>
<accession>A0A0N1GX09</accession>
<name>A0A0N1GX09_9EURO</name>
<dbReference type="InterPro" id="IPR052202">
    <property type="entry name" value="Yeast_MetPath_Reg"/>
</dbReference>
<dbReference type="GO" id="GO:0005634">
    <property type="term" value="C:nucleus"/>
    <property type="evidence" value="ECO:0007669"/>
    <property type="project" value="UniProtKB-SubCell"/>
</dbReference>
<dbReference type="SMART" id="SM00906">
    <property type="entry name" value="Fungal_trans"/>
    <property type="match status" value="1"/>
</dbReference>
<dbReference type="Pfam" id="PF04082">
    <property type="entry name" value="Fungal_trans"/>
    <property type="match status" value="1"/>
</dbReference>
<evidence type="ECO:0000256" key="6">
    <source>
        <dbReference type="ARBA" id="ARBA00023163"/>
    </source>
</evidence>
<dbReference type="OrthoDB" id="189997at2759"/>
<dbReference type="AlphaFoldDB" id="A0A0N1GX09"/>
<evidence type="ECO:0000256" key="4">
    <source>
        <dbReference type="ARBA" id="ARBA00023015"/>
    </source>
</evidence>
<evidence type="ECO:0000256" key="3">
    <source>
        <dbReference type="ARBA" id="ARBA00022833"/>
    </source>
</evidence>
<reference evidence="9 10" key="1">
    <citation type="submission" date="2015-06" db="EMBL/GenBank/DDBJ databases">
        <title>Draft genome of the ant-associated black yeast Phialophora attae CBS 131958.</title>
        <authorList>
            <person name="Moreno L.F."/>
            <person name="Stielow B.J."/>
            <person name="de Hoog S."/>
            <person name="Vicente V.A."/>
            <person name="Weiss V.A."/>
            <person name="de Vries M."/>
            <person name="Cruz L.M."/>
            <person name="Souza E.M."/>
        </authorList>
    </citation>
    <scope>NUCLEOTIDE SEQUENCE [LARGE SCALE GENOMIC DNA]</scope>
    <source>
        <strain evidence="9 10">CBS 131958</strain>
    </source>
</reference>
<dbReference type="RefSeq" id="XP_017994476.1">
    <property type="nucleotide sequence ID" value="XM_018139844.1"/>
</dbReference>